<feature type="domain" description="SD-repeat containing protein B" evidence="6">
    <location>
        <begin position="2643"/>
        <end position="2732"/>
    </location>
</feature>
<accession>A0A6C7EEW7</accession>
<keyword evidence="3" id="KW-0732">Signal</keyword>
<evidence type="ECO:0000313" key="8">
    <source>
        <dbReference type="EMBL" id="BAN03719.1"/>
    </source>
</evidence>
<feature type="domain" description="SD-repeat containing protein B" evidence="6">
    <location>
        <begin position="1913"/>
        <end position="1987"/>
    </location>
</feature>
<feature type="region of interest" description="Disordered" evidence="4">
    <location>
        <begin position="5073"/>
        <end position="5114"/>
    </location>
</feature>
<protein>
    <submittedName>
        <fullName evidence="8">Uncharacterized protein</fullName>
    </submittedName>
</protein>
<feature type="domain" description="SD-repeat containing protein B" evidence="6">
    <location>
        <begin position="942"/>
        <end position="1044"/>
    </location>
</feature>
<dbReference type="KEGG" id="aym:YM304_34050"/>
<evidence type="ECO:0000256" key="5">
    <source>
        <dbReference type="SAM" id="Phobius"/>
    </source>
</evidence>
<feature type="domain" description="SD-repeat containing protein B" evidence="6">
    <location>
        <begin position="3704"/>
        <end position="3778"/>
    </location>
</feature>
<feature type="domain" description="SD-repeat containing protein B" evidence="6">
    <location>
        <begin position="4759"/>
        <end position="4828"/>
    </location>
</feature>
<reference evidence="8 9" key="1">
    <citation type="journal article" date="2013" name="Int. J. Syst. Evol. Microbiol.">
        <title>Ilumatobacter nonamiense sp. nov. and Ilumatobacter coccineum sp. nov., isolated from seashore sand.</title>
        <authorList>
            <person name="Matsumoto A."/>
            <person name="Kasai H."/>
            <person name="Matsuo Y."/>
            <person name="Shizuri Y."/>
            <person name="Ichikawa N."/>
            <person name="Fujita N."/>
            <person name="Omura S."/>
            <person name="Takahashi Y."/>
        </authorList>
    </citation>
    <scope>NUCLEOTIDE SEQUENCE [LARGE SCALE GENOMIC DNA]</scope>
    <source>
        <strain evidence="9">NBRC 103263 / KCTC 29153 / YM16-304</strain>
    </source>
</reference>
<feature type="domain" description="SD-repeat containing protein B" evidence="6">
    <location>
        <begin position="2745"/>
        <end position="2828"/>
    </location>
</feature>
<keyword evidence="9" id="KW-1185">Reference proteome</keyword>
<feature type="domain" description="SD-repeat containing protein B" evidence="6">
    <location>
        <begin position="2327"/>
        <end position="2427"/>
    </location>
</feature>
<feature type="domain" description="SD-repeat containing protein B" evidence="6">
    <location>
        <begin position="4546"/>
        <end position="4652"/>
    </location>
</feature>
<dbReference type="Pfam" id="PF17210">
    <property type="entry name" value="SdrD_B"/>
    <property type="match status" value="38"/>
</dbReference>
<comment type="subcellular location">
    <subcellularLocation>
        <location evidence="1">Secreted</location>
    </subcellularLocation>
</comment>
<keyword evidence="5" id="KW-1133">Transmembrane helix</keyword>
<keyword evidence="2" id="KW-0964">Secreted</keyword>
<feature type="compositionally biased region" description="Low complexity" evidence="4">
    <location>
        <begin position="5073"/>
        <end position="5109"/>
    </location>
</feature>
<dbReference type="PANTHER" id="PTHR23303">
    <property type="entry name" value="CARBOXYPEPTIDASE REGULATORY REGION-CONTAINING"/>
    <property type="match status" value="1"/>
</dbReference>
<feature type="domain" description="SD-repeat containing protein B" evidence="6">
    <location>
        <begin position="4118"/>
        <end position="4200"/>
    </location>
</feature>
<feature type="region of interest" description="Disordered" evidence="4">
    <location>
        <begin position="5141"/>
        <end position="5162"/>
    </location>
</feature>
<feature type="domain" description="SD-repeat containing protein B" evidence="6">
    <location>
        <begin position="2844"/>
        <end position="2924"/>
    </location>
</feature>
<organism evidence="8 9">
    <name type="scientific">Ilumatobacter coccineus (strain NBRC 103263 / KCTC 29153 / YM16-304)</name>
    <dbReference type="NCBI Taxonomy" id="1313172"/>
    <lineage>
        <taxon>Bacteria</taxon>
        <taxon>Bacillati</taxon>
        <taxon>Actinomycetota</taxon>
        <taxon>Acidimicrobiia</taxon>
        <taxon>Acidimicrobiales</taxon>
        <taxon>Ilumatobacteraceae</taxon>
        <taxon>Ilumatobacter</taxon>
    </lineage>
</organism>
<keyword evidence="5" id="KW-0472">Membrane</keyword>
<feature type="domain" description="SD-repeat containing protein B" evidence="6">
    <location>
        <begin position="3174"/>
        <end position="3254"/>
    </location>
</feature>
<feature type="domain" description="SD-repeat containing protein B" evidence="6">
    <location>
        <begin position="3906"/>
        <end position="3995"/>
    </location>
</feature>
<evidence type="ECO:0000256" key="1">
    <source>
        <dbReference type="ARBA" id="ARBA00004613"/>
    </source>
</evidence>
<dbReference type="Pfam" id="PF17892">
    <property type="entry name" value="Cadherin_5"/>
    <property type="match status" value="1"/>
</dbReference>
<evidence type="ECO:0000313" key="9">
    <source>
        <dbReference type="Proteomes" id="UP000011863"/>
    </source>
</evidence>
<feature type="domain" description="SD-repeat containing protein B" evidence="6">
    <location>
        <begin position="1049"/>
        <end position="1127"/>
    </location>
</feature>
<feature type="domain" description="SD-repeat containing protein B" evidence="6">
    <location>
        <begin position="3802"/>
        <end position="3902"/>
    </location>
</feature>
<feature type="domain" description="SD-repeat containing protein B" evidence="6">
    <location>
        <begin position="1159"/>
        <end position="1230"/>
    </location>
</feature>
<feature type="domain" description="SD-repeat containing protein B" evidence="6">
    <location>
        <begin position="1477"/>
        <end position="1573"/>
    </location>
</feature>
<dbReference type="Gene3D" id="2.60.40.10">
    <property type="entry name" value="Immunoglobulins"/>
    <property type="match status" value="38"/>
</dbReference>
<feature type="domain" description="SD-repeat containing protein B" evidence="6">
    <location>
        <begin position="2431"/>
        <end position="2520"/>
    </location>
</feature>
<evidence type="ECO:0000259" key="7">
    <source>
        <dbReference type="Pfam" id="PF17892"/>
    </source>
</evidence>
<name>A0A6C7EEW7_ILUCY</name>
<dbReference type="InterPro" id="IPR033764">
    <property type="entry name" value="Sdr_B"/>
</dbReference>
<feature type="domain" description="SD-repeat containing protein B" evidence="6">
    <location>
        <begin position="3497"/>
        <end position="3575"/>
    </location>
</feature>
<feature type="domain" description="SD-repeat containing protein B" evidence="6">
    <location>
        <begin position="4441"/>
        <end position="4528"/>
    </location>
</feature>
<dbReference type="InterPro" id="IPR041690">
    <property type="entry name" value="Cadherin_5"/>
</dbReference>
<gene>
    <name evidence="8" type="ORF">YM304_34050</name>
</gene>
<dbReference type="InterPro" id="IPR013783">
    <property type="entry name" value="Ig-like_fold"/>
</dbReference>
<feature type="domain" description="SD-repeat containing protein B" evidence="6">
    <location>
        <begin position="2217"/>
        <end position="2295"/>
    </location>
</feature>
<feature type="domain" description="SD-repeat containing protein B" evidence="6">
    <location>
        <begin position="4333"/>
        <end position="4437"/>
    </location>
</feature>
<dbReference type="Proteomes" id="UP000011863">
    <property type="component" value="Chromosome"/>
</dbReference>
<feature type="domain" description="SD-repeat containing protein B" evidence="6">
    <location>
        <begin position="4010"/>
        <end position="4084"/>
    </location>
</feature>
<feature type="domain" description="SD-repeat containing protein B" evidence="6">
    <location>
        <begin position="4864"/>
        <end position="4942"/>
    </location>
</feature>
<evidence type="ECO:0000256" key="2">
    <source>
        <dbReference type="ARBA" id="ARBA00022525"/>
    </source>
</evidence>
<feature type="domain" description="SD-repeat containing protein B" evidence="6">
    <location>
        <begin position="2543"/>
        <end position="2619"/>
    </location>
</feature>
<feature type="domain" description="SD-repeat containing protein B" evidence="6">
    <location>
        <begin position="2950"/>
        <end position="3057"/>
    </location>
</feature>
<evidence type="ECO:0000256" key="4">
    <source>
        <dbReference type="SAM" id="MobiDB-lite"/>
    </source>
</evidence>
<sequence>MRSATRLGRAGIAVLLAIAALPLVLLQGASTVSAGERPVFTMYVPFEDADVIAGLSSIYPPGTFTDAVTTIDITSAADGSVIYWDHWEDGYETDIANPAPGSSTLVWGDNDNSNGSTPGAATDDVDAGTVIFLQNTVELPRNSSDFRFDGRDKVASTRGFAMTRAGWSTDVGTLHAGAVAATDLSKWGTQFDVPVGENIGFAAFDYTGLSVMASDDDTLVEIDTNGDGAYDSVSTLQEGESVYIDGGVNAGASVQSSKPTQAHLLTGRTGLTYEGRWFELFPKEIRGDEYVAAAGSTSDTEKVTVFLHNPGTDTITIAVDAEGTANDANITVGPSAVGSYTLPNQSGARFSSPGNPFIAISGTVAVTGFTYGYDWGYSLVPTSSLTPGVVVGWGKGNPSGDANHSRIWVAPLDNITDTGIEIYADFDGDGTADLIDTNDDGIAEAPFITADAFESVAIVDTSDNDATGARIYTQDGTLISVAWGQDPADGECCDAFDLGTAVLPSTALVTTKSHRLVVDLNGDGNVNPGDTLEYTIRSVDAGALALTNINVTDNLPPTLNYVPNTTEVTYLSPSGPATGGPVSDDLLGTPFPVDEGGIDVPLLQAGAAVEISFRTELVNPFPLFVQNVRNDVNATSDQGNSTATSIVPVVIPDLYIAKTGPTDPVMPGETFDYTLDISNISLAPQTSIDVIDTLPTQVSWNSTTVTRPIDDPAPGGALTTTDTFDTPAYDNNTADWSSNWIETGDDGSPASGDVRIISELGSNRIRLQGDNNSIRRSFDATNWDKAFVNFDWRRESLAAGDSVSFEISTTGGTSWIELDTFAGAADDAGYSNISYDLTRYVGQDIDLRFVTSGLGTANQFFVDDVELVLARRILETVPGNAPSALYSGGELLTGENLTIDISVTVDASIDPTIDDFTNTASTLSAQNATPVMSSWTVDVARASIGDTVWHDQNGDFVVDASEPRLANVELTLYDAVGDFITTTTTDSNGEYLFPDLDPGEYTVTVTDGIIAGFVPMDDDDGDQDGTTDVTLEFGEDNVRTDFGYAIPVSLGDRVFADLDGDGIENGADFAIGTGATPDLDVTITGITPTASHLGGFTTTTSGGDYLFTDLLPGTYEVTVDVSPLSTAAYPTTVDGNTQTHVLTSANDIDTADFGYVIPASIGDLVWHDLDADGIFDAGEPTFSGVTVTAQRTDAAAPAITRTTDANGYYLFANLDAGDYDIVVSTGTGDLPAGFLSSTGGATQSHTVGQDDVVDTADFGFYTPGTIGDLVFNDLNGDGVRDPGEPGLEGLTVSLLDGATVVDTTTTATGANAGEYDFTNVDPGDYTVSVDTSGFAAGTYTSLDGSALISLRSSDDYDLADFGYVFPATFGDFVFHDLNNNGVWDANGPGTADDEPGIENVSLTLTSPVLAAPLTTTTDSDGNYLFSTLDPGDYTVTLDTASLPSGYVLSTGGNTHSTTIVSGSSYDLADFGAWTTADIGDFIFHDLNANGSFDAGEPPLGDVSVTLTGTASSGVITPVTTTTDSVTGLYLFPDLEPGSYTVTVDTTTVPAGYVVTAGDDTRSTTLLSDSDDLTLDFGYATTSSIGDLVWDDLDGDGTRDPGEAGIAGADVTIVGTSSGASHPGGSTQQTGANGDYLFDDLEPGTYEVSIALTGVLADTVNSGPGVVTPGVVTQTVTVESDEVLDTVDFGVYTPADIGDLVFEDIDGDGTRDLPDDVGYGGVDITLSGTTYPGGVATAITPITTTTDTAGAYLFGELAPGDYTVTLTSSDLPSGAVSTLGGTSQSVTLVSGTDDLDVDFAFFDPSDIGDMVWDDLDGDGVHDAGEPGIDGISIALFSGSTADPLNLMATAITASGGMYSFENLAPGTYTVEIDVADLDPDATITTAGGSTTYTTTVTSGTDDFTLDYGIANPVTLGDTIYEDVNGNGVFDAGEPAITDATGITVTLDGATNVSSTDGTYSFGPLLPGSHTVTVDPATVPTGYTASSPTTITAVYESGDDVDTVDFGFVRPASIGDLVFEDSNGNGVFDSGEPGLAGVTLGITGPGVPLETTYLTTSTGAYSFDDLVPGTFTVTVLSVPAGYTNTVGGTSQTTTLASNESDNTLDFGFFQGAAIGDVVFHDLDGDGTQDAGEPGLNNVTVTLYDGAVVDPGNINQTADTGTDDSGAYDFTGLPAGTYTVAVTAGLPAGVVNTLGAPSYTFTVASGDDVDTADFGYYTPATIGDYVWDDLDGNGIDDDGAVADRGIENVTVTLYTGTTVDAGNIVTTDDTDANGAYAFTGLAPGTYTVAIDTADLATNAVSTTGGFVIDTIVVESGDTVDTADFGVANPAAIGDLIFADNDGNGSFSVGDANLDGVTVTLTGGNLGAGSLVDTTGADGIYGFTDLYPGDYTVTVTPTGDLDGDEFSTTGGSVQTVTVVSGQTDDTIDFGYAEPASIGDTLFHDLDADGVQDAGEPGLGDVDITITGTSAGASHQSGLTIQTGTGGSLGQYAFTGLQPGDYTIVVDTADTDMNAAFVSTNGGDSQTATLSAGQNIDTIDFGYAAPVTIGDFVFTDPDGDGDQADAVALGGVQLELRDALDGLVATTTSDATTGAYSFTGVMPGDYRVDVVGGLPVDAFSTTGGNSQTLTAVSATDVDTIDFGYAQPATIGNQVYVDADASGTFDGGESGSTATITITGTSAGASHPAGTSIEATGGSYSITGLNPGTYDVSVSGLPTGATLTQGASGHTITVESGETDNSADFGYWLPASIGNEVFEDMNADGDRDLDDLDYAGVTLTLTGPGVPANTTATSGSDYSFDGLAPGTYTVTVTTAPAGAVNTLGGSSQTVTITSGETNDTVDFGFYEPSTIGDYVFDDLNGDGLQNDGAAADRGVAGVELTLTRTDGTPFTPVTDTTDSSGGYDFGSLAPGTYQVAITSGLPAGAVSTTGGTTISTIVVTSGTDENDVDFGIALPASLGDMVFEDVDGDGTLDAGDTGFSNVTITVQGTSANASHQAGTTITTGSGATAGDYGLGGLLPGTYDVTVSTGTGDLPATAASSTGGDTQTVTLISGQTDTTLDFGYTLPASIGDQLFVDNNANGVFDAGDTGLGLVDVTLTGPGQGAGNTQATLADGSYDFTELAPGEYTVTVDVDDPQFVAVFGSGASSTAISSTGGNAQTVTISSTDNIDTVDFGYYALGSIGDFVFTDANGDGDIDLPDDIGIESITVTLDGGDLAGPITTTTGTGAGAGDYLFDDLTPGTYTVTATVAGQTATTPGAAGGTVQTITLLSGGAIDTADFGFIAPASLGDLLFDDLDGDGVFDAGEPGLEGVTVTLTGTTAAGAITPVVATTGTTAGGDAGEYGFDDLLPGDYTVTVSTDTGDLAAATYTSTTGGDSQTVSLASGDDDTTVDFGYVAPGAIGDFVFDDLDGDGVQDAGEPGLGGVVVRISGGDLAAPITTTTGTGGSLGQYTFTGLAPGTYTVEIVSGLPTGAVQTLGDGGITVTLDSNESLDDVDFGAYMPISIGDLVFTDENGNATFGAAGGDAPISGVELTLSGAALATDLVDTTDVNGIYGFDSLAPGTYTLTLTGGVPADHVSTTGGNSVTFTLVSGTDDFDLDFGLVEPATIGDLVWHDTNGNGTFDSGEPGIGGVQVELVDGGGAVVATQTTTAGTGAYEFTNVTPAPLDYTVRIVAATVPTGYTATTPQSIDLTITSGDDVDTADFGYVTTTSIGDFVWDDTNGDGVQDAGEDGLGGLTVTLTGGALVTPLVDTTDGNGAYLFENLAPGTYTVTVTPPANAATTTGGNSQILTVLSGSPDDTIDFGYAFGAAIGDRIWHDLDADGIDDGEPGLASVEVLLNGNGLSLSDTTDGTGAYSFTGLAPGEYTITINATTVPVGANSGAQLTPTTAITTTLTVESGDLVDTVDYGYATTATIGDTIFDDLDGDGVLDLPAEPGLDGVTVELVDSGDNVVATDTTDGTGAYEFTGVAPGDYTVRVVTASLPAGYSQTTNPSVASVSVESDELIDTVDLGFARPSTIGDFIWHDLDADGVFDAGEPALSGVTVNVYDGGLNLVGTDDTDGNGAYLVTGLEPGTYTVQVDTASLPNGANSGTQMVASAGVPSSISRTVESGDSVVDADFAFHTTATIGDQIWHDLDADGNDDDGPYTDAWLDTVVVELIDASDDSVVASTTATDGAYSFAGVAPGTYEVRVDETTVPATHSSTTGNNPATVTVVSDELVDDVDFGYAALTGGSIGNEIFDDLDGDGVRDAGEPGIELTVELWSGGALVDSRTTTAGGYTFANLAPGTYEVRVVESSIPAGYASSTTTGANVSNGGNTQTFTIQSGDAPIVTADFGYVAAATVGDYVWHDLNADGIQNDGAAADVGLAGVTVELRNGATVVDSDVTDANGAYQLTAAPGSYDVVVLGTSVPDGANSGSQMTATTASSIPVTLISNEVRTDVDFGYATTASIGDTIFDDLDGDGIEQAGEPGLPGVTVELFDGVSTVTTTTGPNGEYTFSGLAPGDYSVSVVASSLPTGALATTTTDPVDVTVESDDLVDTVDLGFTLPGTITGEIFVDADASGTLGAGESNVATELDVDLLDGGGFVVDTVTTVGGVYTFTDVVPGDYTVRPSIPAGSFLTVPDVGGDDTIDSDIDPSTSESHVITMTSGAAITDVDAGVYELATIGDTVFVDLDGNGTQTSDEPGLVGVAVAVRDAGGNVIGSATTDADGIYSVDVLPGTHTVSITVPSGYAAGVGGTSQTVTIASGETDDTVDFPVVGAGELSGSVVYDVENDGGIDADDPGLGGITVTATWDGPDGPVEYTTTTDSDGAYSFAGLPPGDFTVVVDPTTLPDGIVDPTVDPDSTVDLETVATVGGGTPATDIDFAVSGTASLGDNVFLDENQNGRLDPGETGVPGVTVIATVSTRAGVMTYTTVTDSNGNYEFTDLPAGDYSISIDTTTVPAGMRPTVGTLTATLVINGADDSVDVPLVQVAGPVAIDDADTTQPSTPVTIAVLDDDDIRDGTTVTVTSITQPPNGTAILNTDGTVTYTPNDGFDGTDTFEYTICDLGGLEAAGDTPANRAIFCSTASVDVVTPAAEVVAPPTTTPTGTTPPTTVPTTPTTTPTSTTTGTTSDTPNIPRAGAENGSIQLLGLGLLLVGLALWAVSRRRRDDDDGSGVSSSNAWPAPTL</sequence>
<dbReference type="GO" id="GO:0005975">
    <property type="term" value="P:carbohydrate metabolic process"/>
    <property type="evidence" value="ECO:0007669"/>
    <property type="project" value="UniProtKB-ARBA"/>
</dbReference>
<feature type="domain" description="SD-repeat containing protein B" evidence="6">
    <location>
        <begin position="2010"/>
        <end position="2100"/>
    </location>
</feature>
<dbReference type="NCBIfam" id="TIGR01451">
    <property type="entry name" value="B_ant_repeat"/>
    <property type="match status" value="2"/>
</dbReference>
<feature type="domain" description="SD-repeat containing protein B" evidence="6">
    <location>
        <begin position="1805"/>
        <end position="1903"/>
    </location>
</feature>
<evidence type="ECO:0000259" key="6">
    <source>
        <dbReference type="Pfam" id="PF17210"/>
    </source>
</evidence>
<evidence type="ECO:0000256" key="3">
    <source>
        <dbReference type="ARBA" id="ARBA00022729"/>
    </source>
</evidence>
<feature type="domain" description="SD-repeat containing protein B" evidence="6">
    <location>
        <begin position="4226"/>
        <end position="4317"/>
    </location>
</feature>
<dbReference type="EMBL" id="AP012057">
    <property type="protein sequence ID" value="BAN03719.1"/>
    <property type="molecule type" value="Genomic_DNA"/>
</dbReference>
<feature type="domain" description="SD-repeat containing protein B" evidence="6">
    <location>
        <begin position="3599"/>
        <end position="3681"/>
    </location>
</feature>
<feature type="domain" description="SD-repeat containing protein B" evidence="6">
    <location>
        <begin position="1265"/>
        <end position="1332"/>
    </location>
</feature>
<feature type="domain" description="SD-repeat containing protein B" evidence="6">
    <location>
        <begin position="3061"/>
        <end position="3169"/>
    </location>
</feature>
<feature type="domain" description="SD-repeat containing protein B" evidence="6">
    <location>
        <begin position="3393"/>
        <end position="3483"/>
    </location>
</feature>
<keyword evidence="5" id="KW-0812">Transmembrane</keyword>
<feature type="transmembrane region" description="Helical" evidence="5">
    <location>
        <begin position="5119"/>
        <end position="5138"/>
    </location>
</feature>
<feature type="domain" description="SD-repeat containing protein B" evidence="6">
    <location>
        <begin position="4656"/>
        <end position="4735"/>
    </location>
</feature>
<feature type="domain" description="SD-repeat containing protein B" evidence="6">
    <location>
        <begin position="1695"/>
        <end position="1786"/>
    </location>
</feature>
<feature type="domain" description="SD-repeat containing protein B" evidence="6">
    <location>
        <begin position="3279"/>
        <end position="3388"/>
    </location>
</feature>
<dbReference type="InterPro" id="IPR047589">
    <property type="entry name" value="DUF11_rpt"/>
</dbReference>
<proteinExistence type="predicted"/>
<feature type="domain" description="Cadherin-like" evidence="7">
    <location>
        <begin position="4968"/>
        <end position="5044"/>
    </location>
</feature>
<dbReference type="SUPFAM" id="SSF117074">
    <property type="entry name" value="Hypothetical protein PA1324"/>
    <property type="match status" value="38"/>
</dbReference>
<dbReference type="GO" id="GO:0005576">
    <property type="term" value="C:extracellular region"/>
    <property type="evidence" value="ECO:0007669"/>
    <property type="project" value="UniProtKB-SubCell"/>
</dbReference>
<feature type="domain" description="SD-repeat containing protein B" evidence="6">
    <location>
        <begin position="1368"/>
        <end position="1457"/>
    </location>
</feature>
<feature type="domain" description="SD-repeat containing protein B" evidence="6">
    <location>
        <begin position="2110"/>
        <end position="2191"/>
    </location>
</feature>
<feature type="domain" description="SD-repeat containing protein B" evidence="6">
    <location>
        <begin position="1583"/>
        <end position="1689"/>
    </location>
</feature>
<dbReference type="InterPro" id="IPR051417">
    <property type="entry name" value="SDr/BOS_complex"/>
</dbReference>